<dbReference type="KEGG" id="psoj:PHYSODRAFT_479682"/>
<organism evidence="1 2">
    <name type="scientific">Phytophthora sojae (strain P6497)</name>
    <name type="common">Soybean stem and root rot agent</name>
    <name type="synonym">Phytophthora megasperma f. sp. glycines</name>
    <dbReference type="NCBI Taxonomy" id="1094619"/>
    <lineage>
        <taxon>Eukaryota</taxon>
        <taxon>Sar</taxon>
        <taxon>Stramenopiles</taxon>
        <taxon>Oomycota</taxon>
        <taxon>Peronosporomycetes</taxon>
        <taxon>Peronosporales</taxon>
        <taxon>Peronosporaceae</taxon>
        <taxon>Phytophthora</taxon>
    </lineage>
</organism>
<keyword evidence="2" id="KW-1185">Reference proteome</keyword>
<gene>
    <name evidence="1" type="ORF">PHYSODRAFT_479682</name>
</gene>
<dbReference type="InParanoid" id="G4YTV3"/>
<sequence length="85" mass="9249">SSPLAGWAPSRRKECEVRLLVAPAGSATRFKKRLTYAWTPSDTQGASCITRATASVCRGQVRKSSRSGTRVRPCSSAVFTRSMRT</sequence>
<name>G4YTV3_PHYSP</name>
<evidence type="ECO:0000313" key="2">
    <source>
        <dbReference type="Proteomes" id="UP000002640"/>
    </source>
</evidence>
<dbReference type="GeneID" id="20655161"/>
<reference evidence="1 2" key="1">
    <citation type="journal article" date="2006" name="Science">
        <title>Phytophthora genome sequences uncover evolutionary origins and mechanisms of pathogenesis.</title>
        <authorList>
            <person name="Tyler B.M."/>
            <person name="Tripathy S."/>
            <person name="Zhang X."/>
            <person name="Dehal P."/>
            <person name="Jiang R.H."/>
            <person name="Aerts A."/>
            <person name="Arredondo F.D."/>
            <person name="Baxter L."/>
            <person name="Bensasson D."/>
            <person name="Beynon J.L."/>
            <person name="Chapman J."/>
            <person name="Damasceno C.M."/>
            <person name="Dorrance A.E."/>
            <person name="Dou D."/>
            <person name="Dickerman A.W."/>
            <person name="Dubchak I.L."/>
            <person name="Garbelotto M."/>
            <person name="Gijzen M."/>
            <person name="Gordon S.G."/>
            <person name="Govers F."/>
            <person name="Grunwald N.J."/>
            <person name="Huang W."/>
            <person name="Ivors K.L."/>
            <person name="Jones R.W."/>
            <person name="Kamoun S."/>
            <person name="Krampis K."/>
            <person name="Lamour K.H."/>
            <person name="Lee M.K."/>
            <person name="McDonald W.H."/>
            <person name="Medina M."/>
            <person name="Meijer H.J."/>
            <person name="Nordberg E.K."/>
            <person name="Maclean D.J."/>
            <person name="Ospina-Giraldo M.D."/>
            <person name="Morris P.F."/>
            <person name="Phuntumart V."/>
            <person name="Putnam N.H."/>
            <person name="Rash S."/>
            <person name="Rose J.K."/>
            <person name="Sakihama Y."/>
            <person name="Salamov A.A."/>
            <person name="Savidor A."/>
            <person name="Scheuring C.F."/>
            <person name="Smith B.M."/>
            <person name="Sobral B.W."/>
            <person name="Terry A."/>
            <person name="Torto-Alalibo T.A."/>
            <person name="Win J."/>
            <person name="Xu Z."/>
            <person name="Zhang H."/>
            <person name="Grigoriev I.V."/>
            <person name="Rokhsar D.S."/>
            <person name="Boore J.L."/>
        </authorList>
    </citation>
    <scope>NUCLEOTIDE SEQUENCE [LARGE SCALE GENOMIC DNA]</scope>
    <source>
        <strain evidence="1 2">P6497</strain>
    </source>
</reference>
<protein>
    <submittedName>
        <fullName evidence="1">Uncharacterized protein</fullName>
    </submittedName>
</protein>
<dbReference type="Proteomes" id="UP000002640">
    <property type="component" value="Unassembled WGS sequence"/>
</dbReference>
<dbReference type="RefSeq" id="XP_009520127.1">
    <property type="nucleotide sequence ID" value="XM_009521832.1"/>
</dbReference>
<accession>G4YTV3</accession>
<dbReference type="EMBL" id="JH159152">
    <property type="protein sequence ID" value="EGZ24839.1"/>
    <property type="molecule type" value="Genomic_DNA"/>
</dbReference>
<dbReference type="AlphaFoldDB" id="G4YTV3"/>
<proteinExistence type="predicted"/>
<evidence type="ECO:0000313" key="1">
    <source>
        <dbReference type="EMBL" id="EGZ24839.1"/>
    </source>
</evidence>
<feature type="non-terminal residue" evidence="1">
    <location>
        <position position="1"/>
    </location>
</feature>